<evidence type="ECO:0000313" key="2">
    <source>
        <dbReference type="Proteomes" id="UP000235145"/>
    </source>
</evidence>
<evidence type="ECO:0000313" key="1">
    <source>
        <dbReference type="EMBL" id="KAJ0207616.1"/>
    </source>
</evidence>
<accession>A0A9R1VJR8</accession>
<reference evidence="1 2" key="1">
    <citation type="journal article" date="2017" name="Nat. Commun.">
        <title>Genome assembly with in vitro proximity ligation data and whole-genome triplication in lettuce.</title>
        <authorList>
            <person name="Reyes-Chin-Wo S."/>
            <person name="Wang Z."/>
            <person name="Yang X."/>
            <person name="Kozik A."/>
            <person name="Arikit S."/>
            <person name="Song C."/>
            <person name="Xia L."/>
            <person name="Froenicke L."/>
            <person name="Lavelle D.O."/>
            <person name="Truco M.J."/>
            <person name="Xia R."/>
            <person name="Zhu S."/>
            <person name="Xu C."/>
            <person name="Xu H."/>
            <person name="Xu X."/>
            <person name="Cox K."/>
            <person name="Korf I."/>
            <person name="Meyers B.C."/>
            <person name="Michelmore R.W."/>
        </authorList>
    </citation>
    <scope>NUCLEOTIDE SEQUENCE [LARGE SCALE GENOMIC DNA]</scope>
    <source>
        <strain evidence="2">cv. Salinas</strain>
        <tissue evidence="1">Seedlings</tissue>
    </source>
</reference>
<dbReference type="Proteomes" id="UP000235145">
    <property type="component" value="Unassembled WGS sequence"/>
</dbReference>
<name>A0A9R1VJR8_LACSA</name>
<sequence length="87" mass="10925">MERILMRYPHLVHKENFELPHEDKVLMEYVDEQMWRQWKRTRSITNHKFAMTDKKTRLPSSPIKLYHKLHFHPIKKWINDESHIQYL</sequence>
<gene>
    <name evidence="1" type="ORF">LSAT_V11C500283190</name>
</gene>
<dbReference type="EMBL" id="NBSK02000005">
    <property type="protein sequence ID" value="KAJ0207616.1"/>
    <property type="molecule type" value="Genomic_DNA"/>
</dbReference>
<dbReference type="AlphaFoldDB" id="A0A9R1VJR8"/>
<organism evidence="1 2">
    <name type="scientific">Lactuca sativa</name>
    <name type="common">Garden lettuce</name>
    <dbReference type="NCBI Taxonomy" id="4236"/>
    <lineage>
        <taxon>Eukaryota</taxon>
        <taxon>Viridiplantae</taxon>
        <taxon>Streptophyta</taxon>
        <taxon>Embryophyta</taxon>
        <taxon>Tracheophyta</taxon>
        <taxon>Spermatophyta</taxon>
        <taxon>Magnoliopsida</taxon>
        <taxon>eudicotyledons</taxon>
        <taxon>Gunneridae</taxon>
        <taxon>Pentapetalae</taxon>
        <taxon>asterids</taxon>
        <taxon>campanulids</taxon>
        <taxon>Asterales</taxon>
        <taxon>Asteraceae</taxon>
        <taxon>Cichorioideae</taxon>
        <taxon>Cichorieae</taxon>
        <taxon>Lactucinae</taxon>
        <taxon>Lactuca</taxon>
    </lineage>
</organism>
<protein>
    <submittedName>
        <fullName evidence="1">Uncharacterized protein</fullName>
    </submittedName>
</protein>
<keyword evidence="2" id="KW-1185">Reference proteome</keyword>
<proteinExistence type="predicted"/>
<comment type="caution">
    <text evidence="1">The sequence shown here is derived from an EMBL/GenBank/DDBJ whole genome shotgun (WGS) entry which is preliminary data.</text>
</comment>